<evidence type="ECO:0000313" key="2">
    <source>
        <dbReference type="Proteomes" id="UP000287651"/>
    </source>
</evidence>
<accession>A0A426YDZ5</accession>
<reference evidence="1 2" key="1">
    <citation type="journal article" date="2014" name="Agronomy (Basel)">
        <title>A Draft Genome Sequence for Ensete ventricosum, the Drought-Tolerant Tree Against Hunger.</title>
        <authorList>
            <person name="Harrison J."/>
            <person name="Moore K.A."/>
            <person name="Paszkiewicz K."/>
            <person name="Jones T."/>
            <person name="Grant M."/>
            <person name="Ambacheew D."/>
            <person name="Muzemil S."/>
            <person name="Studholme D.J."/>
        </authorList>
    </citation>
    <scope>NUCLEOTIDE SEQUENCE [LARGE SCALE GENOMIC DNA]</scope>
</reference>
<dbReference type="EMBL" id="AMZH03013037">
    <property type="protein sequence ID" value="RRT49926.1"/>
    <property type="molecule type" value="Genomic_DNA"/>
</dbReference>
<evidence type="ECO:0000313" key="1">
    <source>
        <dbReference type="EMBL" id="RRT49926.1"/>
    </source>
</evidence>
<protein>
    <submittedName>
        <fullName evidence="1">Uncharacterized protein</fullName>
    </submittedName>
</protein>
<gene>
    <name evidence="1" type="ORF">B296_00052039</name>
</gene>
<comment type="caution">
    <text evidence="1">The sequence shown here is derived from an EMBL/GenBank/DDBJ whole genome shotgun (WGS) entry which is preliminary data.</text>
</comment>
<dbReference type="Proteomes" id="UP000287651">
    <property type="component" value="Unassembled WGS sequence"/>
</dbReference>
<name>A0A426YDZ5_ENSVE</name>
<organism evidence="1 2">
    <name type="scientific">Ensete ventricosum</name>
    <name type="common">Abyssinian banana</name>
    <name type="synonym">Musa ensete</name>
    <dbReference type="NCBI Taxonomy" id="4639"/>
    <lineage>
        <taxon>Eukaryota</taxon>
        <taxon>Viridiplantae</taxon>
        <taxon>Streptophyta</taxon>
        <taxon>Embryophyta</taxon>
        <taxon>Tracheophyta</taxon>
        <taxon>Spermatophyta</taxon>
        <taxon>Magnoliopsida</taxon>
        <taxon>Liliopsida</taxon>
        <taxon>Zingiberales</taxon>
        <taxon>Musaceae</taxon>
        <taxon>Ensete</taxon>
    </lineage>
</organism>
<sequence>MPGGVPDAYKQLSGRRLKRAVGGWIDGLVADDFVATLGHLAFDRVGGGATPAIRALLVSSPHASWHGGDKPVTLQE</sequence>
<dbReference type="AlphaFoldDB" id="A0A426YDZ5"/>
<proteinExistence type="predicted"/>